<feature type="signal peptide" evidence="2">
    <location>
        <begin position="1"/>
        <end position="25"/>
    </location>
</feature>
<dbReference type="Proteomes" id="UP001321473">
    <property type="component" value="Unassembled WGS sequence"/>
</dbReference>
<name>A0AAQ4F8E5_AMBAM</name>
<protein>
    <recommendedName>
        <fullName evidence="5">Secreted protein</fullName>
    </recommendedName>
</protein>
<comment type="caution">
    <text evidence="3">The sequence shown here is derived from an EMBL/GenBank/DDBJ whole genome shotgun (WGS) entry which is preliminary data.</text>
</comment>
<evidence type="ECO:0000313" key="4">
    <source>
        <dbReference type="Proteomes" id="UP001321473"/>
    </source>
</evidence>
<proteinExistence type="predicted"/>
<feature type="region of interest" description="Disordered" evidence="1">
    <location>
        <begin position="26"/>
        <end position="58"/>
    </location>
</feature>
<evidence type="ECO:0000313" key="3">
    <source>
        <dbReference type="EMBL" id="KAK8783329.1"/>
    </source>
</evidence>
<dbReference type="AlphaFoldDB" id="A0AAQ4F8E5"/>
<gene>
    <name evidence="3" type="ORF">V5799_010294</name>
</gene>
<reference evidence="3 4" key="1">
    <citation type="journal article" date="2023" name="Arcadia Sci">
        <title>De novo assembly of a long-read Amblyomma americanum tick genome.</title>
        <authorList>
            <person name="Chou S."/>
            <person name="Poskanzer K.E."/>
            <person name="Rollins M."/>
            <person name="Thuy-Boun P.S."/>
        </authorList>
    </citation>
    <scope>NUCLEOTIDE SEQUENCE [LARGE SCALE GENOMIC DNA]</scope>
    <source>
        <strain evidence="3">F_SG_1</strain>
        <tissue evidence="3">Salivary glands</tissue>
    </source>
</reference>
<organism evidence="3 4">
    <name type="scientific">Amblyomma americanum</name>
    <name type="common">Lone star tick</name>
    <dbReference type="NCBI Taxonomy" id="6943"/>
    <lineage>
        <taxon>Eukaryota</taxon>
        <taxon>Metazoa</taxon>
        <taxon>Ecdysozoa</taxon>
        <taxon>Arthropoda</taxon>
        <taxon>Chelicerata</taxon>
        <taxon>Arachnida</taxon>
        <taxon>Acari</taxon>
        <taxon>Parasitiformes</taxon>
        <taxon>Ixodida</taxon>
        <taxon>Ixodoidea</taxon>
        <taxon>Ixodidae</taxon>
        <taxon>Amblyomminae</taxon>
        <taxon>Amblyomma</taxon>
    </lineage>
</organism>
<keyword evidence="4" id="KW-1185">Reference proteome</keyword>
<sequence>MNCGSMVNPTALLVLLLLACAAVRAAPPPKGGSSRSSSSSSSSPSSPPQDSSGGFFDALRTASGQLQHSSDKFPVSYNSGAMRFQSWAEDNKGSIANTATNVFNFARTILKPFETELMKQADGA</sequence>
<feature type="compositionally biased region" description="Low complexity" evidence="1">
    <location>
        <begin position="26"/>
        <end position="54"/>
    </location>
</feature>
<feature type="chain" id="PRO_5043046932" description="Secreted protein" evidence="2">
    <location>
        <begin position="26"/>
        <end position="124"/>
    </location>
</feature>
<evidence type="ECO:0000256" key="1">
    <source>
        <dbReference type="SAM" id="MobiDB-lite"/>
    </source>
</evidence>
<evidence type="ECO:0008006" key="5">
    <source>
        <dbReference type="Google" id="ProtNLM"/>
    </source>
</evidence>
<dbReference type="EMBL" id="JARKHS020005651">
    <property type="protein sequence ID" value="KAK8783329.1"/>
    <property type="molecule type" value="Genomic_DNA"/>
</dbReference>
<keyword evidence="2" id="KW-0732">Signal</keyword>
<evidence type="ECO:0000256" key="2">
    <source>
        <dbReference type="SAM" id="SignalP"/>
    </source>
</evidence>
<accession>A0AAQ4F8E5</accession>